<evidence type="ECO:0008006" key="3">
    <source>
        <dbReference type="Google" id="ProtNLM"/>
    </source>
</evidence>
<accession>A0ABN2GTH5</accession>
<gene>
    <name evidence="1" type="ORF">GCM10009830_23750</name>
</gene>
<comment type="caution">
    <text evidence="1">The sequence shown here is derived from an EMBL/GenBank/DDBJ whole genome shotgun (WGS) entry which is preliminary data.</text>
</comment>
<keyword evidence="2" id="KW-1185">Reference proteome</keyword>
<organism evidence="1 2">
    <name type="scientific">Glycomyces endophyticus</name>
    <dbReference type="NCBI Taxonomy" id="480996"/>
    <lineage>
        <taxon>Bacteria</taxon>
        <taxon>Bacillati</taxon>
        <taxon>Actinomycetota</taxon>
        <taxon>Actinomycetes</taxon>
        <taxon>Glycomycetales</taxon>
        <taxon>Glycomycetaceae</taxon>
        <taxon>Glycomyces</taxon>
    </lineage>
</organism>
<dbReference type="RefSeq" id="WP_344486387.1">
    <property type="nucleotide sequence ID" value="NZ_BAAAQF010000007.1"/>
</dbReference>
<proteinExistence type="predicted"/>
<protein>
    <recommendedName>
        <fullName evidence="3">DUF4237 domain-containing protein</fullName>
    </recommendedName>
</protein>
<dbReference type="Proteomes" id="UP001499851">
    <property type="component" value="Unassembled WGS sequence"/>
</dbReference>
<evidence type="ECO:0000313" key="2">
    <source>
        <dbReference type="Proteomes" id="UP001499851"/>
    </source>
</evidence>
<dbReference type="EMBL" id="BAAAQF010000007">
    <property type="protein sequence ID" value="GAA1676320.1"/>
    <property type="molecule type" value="Genomic_DNA"/>
</dbReference>
<evidence type="ECO:0000313" key="1">
    <source>
        <dbReference type="EMBL" id="GAA1676320.1"/>
    </source>
</evidence>
<sequence>MPPGEVRDRLRVNHGFTCRLYGVADDGLTKVTAHFVGIEQPDREDPFPFLELEIGAWTSLDPIRDDWIDFEAPQGESGYDLPQTAGDELGPGTDVPFFGTGEVLGRVPEGTRLLAPLYNPWGMYGVHAVFHVEDEAALADIEAMAELASTGERYPDADLTTGDLTSHRISYNGDAGGCQVKLDTVDTGDAVIALLHVACD</sequence>
<reference evidence="1 2" key="1">
    <citation type="journal article" date="2019" name="Int. J. Syst. Evol. Microbiol.">
        <title>The Global Catalogue of Microorganisms (GCM) 10K type strain sequencing project: providing services to taxonomists for standard genome sequencing and annotation.</title>
        <authorList>
            <consortium name="The Broad Institute Genomics Platform"/>
            <consortium name="The Broad Institute Genome Sequencing Center for Infectious Disease"/>
            <person name="Wu L."/>
            <person name="Ma J."/>
        </authorList>
    </citation>
    <scope>NUCLEOTIDE SEQUENCE [LARGE SCALE GENOMIC DNA]</scope>
    <source>
        <strain evidence="1 2">JCM 16001</strain>
    </source>
</reference>
<name>A0ABN2GTH5_9ACTN</name>